<protein>
    <submittedName>
        <fullName evidence="1">Mitochondrial inner-membrane-bound regulator-domain-containing protein</fullName>
    </submittedName>
</protein>
<comment type="caution">
    <text evidence="1">The sequence shown here is derived from an EMBL/GenBank/DDBJ whole genome shotgun (WGS) entry which is preliminary data.</text>
</comment>
<sequence>MTFGRQARPLRVLVRSYQCALANVGGSSRCSSLSAFEPPRTTSKLKGLEACSGVRWINSAGRPPQIEEPWFVQSDQEPLQTTQEPQSWKRHRLTELNTAEQRISSHPTNSDGLEEHFNVNEDVQMSDNSDDIIIIDQGRFVKKRTAVTPTIQLIEPEIIDSSAMQLLVQEAPGSETLVESINELRPSMNVMSEKRYAQTKQILNGAFNRDQLVKYAKLHGGRESSKAAAIKFIMDKVWQLQISGTVRRDLLTERVHYFKERRELVLLLSKDAKLPREWSKLGAEVVISPSNLTLVVRATEEIAHIVISKLEHVLRNIIDVTVDLSCLSHAPNATIDAIPLGVISRLTSSAVDVIDRTTLRISSLTASRIDVARRLVILSLNLYRRERQKVLYRAGSLVLGDTTFSRVHEDESLPWDFRSSQWTRWRSVKLRPYTDNSRAVSEFVLEYPMLISRESAKMKYETYKLIDPKDDGDYVQRLIGFDPNQNADKMVSDTVRSLIRGIAEQEEGRSPQADEAAADAKSQQNELDADELYFSLVFNKLNELTAGDVLANNQGYVLDPPEYTATFGYALHEKRKIGHDADRLRKSKLRSSEKYMFLENSPIFTRFIDKFATLNASISGPGISVSESIDRIPRHLLELLPHSGQSAINTYVVLKFVPSPYAHPSDFTDYPPIEMTIPTTDKWITETTEASVRAHESDAVIDLCLQQQELDVRFRRRVAGRISTDQVGIKNFLEKLDIDLLDRKVVRIPPTLDVAIHNDENRSQVEDSLPEVVTNESKPLDGTVRYLFKSFEQRRELKYRHKNYILKYCIVEGGVLDGRRIETRLEFDPQMGSEDTEDELQRFATAAVDLVVGATMLSRR</sequence>
<evidence type="ECO:0000313" key="1">
    <source>
        <dbReference type="EMBL" id="KAK9323760.1"/>
    </source>
</evidence>
<organism evidence="1 2">
    <name type="scientific">Lipomyces orientalis</name>
    <dbReference type="NCBI Taxonomy" id="1233043"/>
    <lineage>
        <taxon>Eukaryota</taxon>
        <taxon>Fungi</taxon>
        <taxon>Dikarya</taxon>
        <taxon>Ascomycota</taxon>
        <taxon>Saccharomycotina</taxon>
        <taxon>Lipomycetes</taxon>
        <taxon>Lipomycetales</taxon>
        <taxon>Lipomycetaceae</taxon>
        <taxon>Lipomyces</taxon>
    </lineage>
</organism>
<keyword evidence="2" id="KW-1185">Reference proteome</keyword>
<reference evidence="2" key="1">
    <citation type="journal article" date="2024" name="Front. Bioeng. Biotechnol.">
        <title>Genome-scale model development and genomic sequencing of the oleaginous clade Lipomyces.</title>
        <authorList>
            <person name="Czajka J.J."/>
            <person name="Han Y."/>
            <person name="Kim J."/>
            <person name="Mondo S.J."/>
            <person name="Hofstad B.A."/>
            <person name="Robles A."/>
            <person name="Haridas S."/>
            <person name="Riley R."/>
            <person name="LaButti K."/>
            <person name="Pangilinan J."/>
            <person name="Andreopoulos W."/>
            <person name="Lipzen A."/>
            <person name="Yan J."/>
            <person name="Wang M."/>
            <person name="Ng V."/>
            <person name="Grigoriev I.V."/>
            <person name="Spatafora J.W."/>
            <person name="Magnuson J.K."/>
            <person name="Baker S.E."/>
            <person name="Pomraning K.R."/>
        </authorList>
    </citation>
    <scope>NUCLEOTIDE SEQUENCE [LARGE SCALE GENOMIC DNA]</scope>
    <source>
        <strain evidence="2">CBS 10300</strain>
    </source>
</reference>
<gene>
    <name evidence="1" type="ORF">V1517DRAFT_319298</name>
</gene>
<proteinExistence type="predicted"/>
<dbReference type="Proteomes" id="UP001489719">
    <property type="component" value="Unassembled WGS sequence"/>
</dbReference>
<accession>A0ACC3TST4</accession>
<name>A0ACC3TST4_9ASCO</name>
<evidence type="ECO:0000313" key="2">
    <source>
        <dbReference type="Proteomes" id="UP001489719"/>
    </source>
</evidence>
<dbReference type="EMBL" id="MU970057">
    <property type="protein sequence ID" value="KAK9323760.1"/>
    <property type="molecule type" value="Genomic_DNA"/>
</dbReference>